<dbReference type="CDD" id="cd04617">
    <property type="entry name" value="CBS_pair_CcpN"/>
    <property type="match status" value="1"/>
</dbReference>
<evidence type="ECO:0000256" key="1">
    <source>
        <dbReference type="ARBA" id="ARBA00022737"/>
    </source>
</evidence>
<dbReference type="InterPro" id="IPR051462">
    <property type="entry name" value="CBS_domain-containing"/>
</dbReference>
<evidence type="ECO:0000313" key="4">
    <source>
        <dbReference type="EMBL" id="CZQ80972.1"/>
    </source>
</evidence>
<dbReference type="PANTHER" id="PTHR48108:SF32">
    <property type="entry name" value="TRANSCRIPTIONAL REPRESSOR CCPN"/>
    <property type="match status" value="1"/>
</dbReference>
<keyword evidence="2" id="KW-0129">CBS domain</keyword>
<dbReference type="AlphaFoldDB" id="A0A143Y6Y1"/>
<dbReference type="Proteomes" id="UP000242754">
    <property type="component" value="Unassembled WGS sequence"/>
</dbReference>
<keyword evidence="1" id="KW-0677">Repeat</keyword>
<sequence length="211" mass="23546">MELTERQKQIIEIVKKQQPISGEKIASLLGFARATLRPDFSLLTMSGVLLAKPKVGYLINEEHSNSFFVDQIAKQRVEKVMAISVNLTKETSIQDAIIQLFLEDCGSLYVTDNLEILGIVSRKDLLKSALGENDLTKIPVGMVMTKMPNLYTVFSDTTVLDATKLLVAHRVDGLPVISRKTYEETGRKEVIGKFSKSTASRLLLDIFNKDI</sequence>
<accession>A0A143Y6Y1</accession>
<dbReference type="Gene3D" id="3.10.580.10">
    <property type="entry name" value="CBS-domain"/>
    <property type="match status" value="1"/>
</dbReference>
<gene>
    <name evidence="4" type="ORF">Tpal_141</name>
</gene>
<evidence type="ECO:0000259" key="3">
    <source>
        <dbReference type="PROSITE" id="PS51371"/>
    </source>
</evidence>
<dbReference type="SUPFAM" id="SSF54631">
    <property type="entry name" value="CBS-domain pair"/>
    <property type="match status" value="1"/>
</dbReference>
<dbReference type="InterPro" id="IPR016842">
    <property type="entry name" value="UCP026546_HTH-CBS"/>
</dbReference>
<dbReference type="InterPro" id="IPR036388">
    <property type="entry name" value="WH-like_DNA-bd_sf"/>
</dbReference>
<organism evidence="4 5">
    <name type="scientific">Trichococcus palustris</name>
    <dbReference type="NCBI Taxonomy" id="140314"/>
    <lineage>
        <taxon>Bacteria</taxon>
        <taxon>Bacillati</taxon>
        <taxon>Bacillota</taxon>
        <taxon>Bacilli</taxon>
        <taxon>Lactobacillales</taxon>
        <taxon>Carnobacteriaceae</taxon>
        <taxon>Trichococcus</taxon>
    </lineage>
</organism>
<dbReference type="PIRSF" id="PIRSF026546">
    <property type="entry name" value="UCP026546_CBS_YqzB"/>
    <property type="match status" value="1"/>
</dbReference>
<dbReference type="InterPro" id="IPR000644">
    <property type="entry name" value="CBS_dom"/>
</dbReference>
<name>A0A143Y6Y1_9LACT</name>
<dbReference type="PANTHER" id="PTHR48108">
    <property type="entry name" value="CBS DOMAIN-CONTAINING PROTEIN CBSX2, CHLOROPLASTIC"/>
    <property type="match status" value="1"/>
</dbReference>
<dbReference type="SMART" id="SM00116">
    <property type="entry name" value="CBS"/>
    <property type="match status" value="2"/>
</dbReference>
<keyword evidence="5" id="KW-1185">Reference proteome</keyword>
<dbReference type="EMBL" id="FJNE01000001">
    <property type="protein sequence ID" value="CZQ80972.1"/>
    <property type="molecule type" value="Genomic_DNA"/>
</dbReference>
<protein>
    <recommendedName>
        <fullName evidence="3">CBS domain-containing protein</fullName>
    </recommendedName>
</protein>
<dbReference type="Pfam" id="PF00571">
    <property type="entry name" value="CBS"/>
    <property type="match status" value="2"/>
</dbReference>
<reference evidence="4 5" key="1">
    <citation type="submission" date="2016-02" db="EMBL/GenBank/DDBJ databases">
        <authorList>
            <person name="Wen L."/>
            <person name="He K."/>
            <person name="Yang H."/>
        </authorList>
    </citation>
    <scope>NUCLEOTIDE SEQUENCE [LARGE SCALE GENOMIC DNA]</scope>
    <source>
        <strain evidence="4">Trichococcus palustris</strain>
    </source>
</reference>
<dbReference type="RefSeq" id="WP_218149860.1">
    <property type="nucleotide sequence ID" value="NZ_FJNE01000001.1"/>
</dbReference>
<proteinExistence type="predicted"/>
<dbReference type="SUPFAM" id="SSF46785">
    <property type="entry name" value="Winged helix' DNA-binding domain"/>
    <property type="match status" value="1"/>
</dbReference>
<dbReference type="InterPro" id="IPR046342">
    <property type="entry name" value="CBS_dom_sf"/>
</dbReference>
<feature type="domain" description="CBS" evidence="3">
    <location>
        <begin position="144"/>
        <end position="211"/>
    </location>
</feature>
<evidence type="ECO:0000313" key="5">
    <source>
        <dbReference type="Proteomes" id="UP000242754"/>
    </source>
</evidence>
<dbReference type="InterPro" id="IPR013196">
    <property type="entry name" value="HTH_11"/>
</dbReference>
<dbReference type="PROSITE" id="PS51371">
    <property type="entry name" value="CBS"/>
    <property type="match status" value="1"/>
</dbReference>
<dbReference type="Pfam" id="PF08279">
    <property type="entry name" value="HTH_11"/>
    <property type="match status" value="1"/>
</dbReference>
<dbReference type="Gene3D" id="1.10.10.10">
    <property type="entry name" value="Winged helix-like DNA-binding domain superfamily/Winged helix DNA-binding domain"/>
    <property type="match status" value="1"/>
</dbReference>
<evidence type="ECO:0000256" key="2">
    <source>
        <dbReference type="PROSITE-ProRule" id="PRU00703"/>
    </source>
</evidence>
<dbReference type="STRING" id="140314.SAMN04488076_102150"/>
<dbReference type="InterPro" id="IPR036390">
    <property type="entry name" value="WH_DNA-bd_sf"/>
</dbReference>